<reference evidence="1" key="1">
    <citation type="journal article" date="2017" name="Science">
        <title>Giant viruses with an expanded complement of translation system components.</title>
        <authorList>
            <person name="Schulz F."/>
            <person name="Yutin N."/>
            <person name="Ivanova N.N."/>
            <person name="Ortega D.R."/>
            <person name="Lee T.K."/>
            <person name="Vierheilig J."/>
            <person name="Daims H."/>
            <person name="Horn M."/>
            <person name="Wagner M."/>
            <person name="Jensen G.J."/>
            <person name="Kyrpides N.C."/>
            <person name="Koonin E.V."/>
            <person name="Woyke T."/>
        </authorList>
    </citation>
    <scope>NUCLEOTIDE SEQUENCE</scope>
    <source>
        <strain evidence="1">HKV1</strain>
    </source>
</reference>
<accession>A0A1V0SFM1</accession>
<sequence>MQLIQNRNSIYLQLLERKLKNFEYLEKEDIITDTYLEKEDIIKHSDKYTIDDTTKNETIKLKNFIQNNLQYDKIIQYNYTFNIFSDQKLFVDQELVDLNKIIKIQYLGIAQYELISECINEYNNSEELKLHDFINCIGNGYLANLGISTQCIFFFKVLDTITEKYIFYYDCKFYKTDSIIKLNYIPIKNHTLSLEIKNLVEDDYFKTYYENIPFLPDKYMHYFNLHGRYKKYFRILLDNSNKFVWINVEIDMLENPKIYKRVVDIKSARK</sequence>
<protein>
    <submittedName>
        <fullName evidence="1">Uncharacterized protein</fullName>
    </submittedName>
</protein>
<dbReference type="EMBL" id="KY684104">
    <property type="protein sequence ID" value="ARF10519.1"/>
    <property type="molecule type" value="Genomic_DNA"/>
</dbReference>
<organism evidence="1">
    <name type="scientific">Hokovirus HKV1</name>
    <dbReference type="NCBI Taxonomy" id="1977638"/>
    <lineage>
        <taxon>Viruses</taxon>
        <taxon>Varidnaviria</taxon>
        <taxon>Bamfordvirae</taxon>
        <taxon>Nucleocytoviricota</taxon>
        <taxon>Megaviricetes</taxon>
        <taxon>Imitervirales</taxon>
        <taxon>Mimiviridae</taxon>
        <taxon>Klosneuvirinae</taxon>
        <taxon>Hokovirus</taxon>
    </lineage>
</organism>
<proteinExistence type="predicted"/>
<name>A0A1V0SFM1_9VIRU</name>
<gene>
    <name evidence="1" type="ORF">Hokovirus_2_46</name>
</gene>
<evidence type="ECO:0000313" key="1">
    <source>
        <dbReference type="EMBL" id="ARF10519.1"/>
    </source>
</evidence>